<reference evidence="2 4" key="1">
    <citation type="submission" date="2019-04" db="EMBL/GenBank/DDBJ databases">
        <authorList>
            <consortium name="Pathogen Informatics"/>
        </authorList>
    </citation>
    <scope>NUCLEOTIDE SEQUENCE [LARGE SCALE GENOMIC DNA]</scope>
    <source>
        <strain evidence="2 4">K36395</strain>
    </source>
</reference>
<evidence type="ECO:0000313" key="4">
    <source>
        <dbReference type="Proteomes" id="UP000353394"/>
    </source>
</evidence>
<organism evidence="1 3">
    <name type="scientific">Streptococcus pyogenes</name>
    <dbReference type="NCBI Taxonomy" id="1314"/>
    <lineage>
        <taxon>Bacteria</taxon>
        <taxon>Bacillati</taxon>
        <taxon>Bacillota</taxon>
        <taxon>Bacilli</taxon>
        <taxon>Lactobacillales</taxon>
        <taxon>Streptococcaceae</taxon>
        <taxon>Streptococcus</taxon>
    </lineage>
</organism>
<comment type="caution">
    <text evidence="1">The sequence shown here is derived from an EMBL/GenBank/DDBJ whole genome shotgun (WGS) entry which is preliminary data.</text>
</comment>
<proteinExistence type="predicted"/>
<dbReference type="EMBL" id="CAAIJW010000001">
    <property type="protein sequence ID" value="VHC92906.1"/>
    <property type="molecule type" value="Genomic_DNA"/>
</dbReference>
<gene>
    <name evidence="1" type="ORF">FGO82_05940</name>
    <name evidence="2" type="ORF">SAMEA1711581_00008</name>
</gene>
<evidence type="ECO:0000313" key="3">
    <source>
        <dbReference type="Proteomes" id="UP000316580"/>
    </source>
</evidence>
<dbReference type="AlphaFoldDB" id="A0A4V6IY99"/>
<accession>A0A4V6IY99</accession>
<sequence>MTKYNKSEIMKNAWAMFNSYEWDVENFKFVSAENKTFSNCLKEAWAEEKEYVERKAKETAEAPRSEEAKAWDWACRKLNVNDLQNIDATDKVFYVVDMQKEMWTSNVWAQAIKAVELYVKLGLA</sequence>
<protein>
    <submittedName>
        <fullName evidence="2">Protein gp30</fullName>
    </submittedName>
</protein>
<name>A0A4V6IY99_STRPY</name>
<dbReference type="NCBIfam" id="NF033948">
    <property type="entry name" value="AcrIIA3_fam"/>
    <property type="match status" value="1"/>
</dbReference>
<dbReference type="Proteomes" id="UP000353394">
    <property type="component" value="Unassembled WGS sequence"/>
</dbReference>
<evidence type="ECO:0000313" key="2">
    <source>
        <dbReference type="EMBL" id="VHC92906.1"/>
    </source>
</evidence>
<dbReference type="EMBL" id="VCID01000508">
    <property type="protein sequence ID" value="TNY46997.1"/>
    <property type="molecule type" value="Genomic_DNA"/>
</dbReference>
<dbReference type="Proteomes" id="UP000316580">
    <property type="component" value="Unassembled WGS sequence"/>
</dbReference>
<evidence type="ECO:0000313" key="1">
    <source>
        <dbReference type="EMBL" id="TNY46997.1"/>
    </source>
</evidence>
<dbReference type="RefSeq" id="WP_023611744.1">
    <property type="nucleotide sequence ID" value="NZ_AP023389.1"/>
</dbReference>
<reference evidence="1 3" key="2">
    <citation type="submission" date="2019-05" db="EMBL/GenBank/DDBJ databases">
        <title>Novel genomic isolates of S.pyogenes and S.dysgalactiae subsp. equisimilis associated to necrotising fasciitis (NSTI).</title>
        <authorList>
            <person name="Barrantes I."/>
        </authorList>
    </citation>
    <scope>NUCLEOTIDE SEQUENCE [LARGE SCALE GENOMIC DNA]</scope>
    <source>
        <strain evidence="1 3">SPY6028</strain>
    </source>
</reference>